<name>A0A976ICD3_BRELC</name>
<proteinExistence type="predicted"/>
<dbReference type="KEGG" id="blac:94352043"/>
<sequence length="97" mass="10523">MGKTCFIQVCRLAEQSDTDDEPKQVIDIVSATPSGDFLDGGDVSAKDWDRQNPPPVTENDKAEFPLVDAKPPKQAPTLQLIALKVVVYGGVFILLLP</sequence>
<protein>
    <submittedName>
        <fullName evidence="2">Uncharacterized protein</fullName>
    </submittedName>
</protein>
<reference evidence="2 3" key="1">
    <citation type="journal article" date="2021" name="Genome Biol.">
        <title>AFLAP: assembly-free linkage analysis pipeline using k-mers from genome sequencing data.</title>
        <authorList>
            <person name="Fletcher K."/>
            <person name="Zhang L."/>
            <person name="Gil J."/>
            <person name="Han R."/>
            <person name="Cavanaugh K."/>
            <person name="Michelmore R."/>
        </authorList>
    </citation>
    <scope>NUCLEOTIDE SEQUENCE [LARGE SCALE GENOMIC DNA]</scope>
    <source>
        <strain evidence="2 3">SF5</strain>
    </source>
</reference>
<accession>A0A976ICD3</accession>
<gene>
    <name evidence="2" type="ORF">CCR75_008318</name>
</gene>
<evidence type="ECO:0000256" key="1">
    <source>
        <dbReference type="SAM" id="MobiDB-lite"/>
    </source>
</evidence>
<feature type="region of interest" description="Disordered" evidence="1">
    <location>
        <begin position="34"/>
        <end position="61"/>
    </location>
</feature>
<dbReference type="RefSeq" id="XP_067816221.1">
    <property type="nucleotide sequence ID" value="XM_067966372.1"/>
</dbReference>
<evidence type="ECO:0000313" key="2">
    <source>
        <dbReference type="EMBL" id="TDH66722.1"/>
    </source>
</evidence>
<dbReference type="EMBL" id="SHOA02000014">
    <property type="protein sequence ID" value="TDH66722.1"/>
    <property type="molecule type" value="Genomic_DNA"/>
</dbReference>
<dbReference type="AlphaFoldDB" id="A0A976ICD3"/>
<comment type="caution">
    <text evidence="2">The sequence shown here is derived from an EMBL/GenBank/DDBJ whole genome shotgun (WGS) entry which is preliminary data.</text>
</comment>
<keyword evidence="3" id="KW-1185">Reference proteome</keyword>
<dbReference type="GeneID" id="94352043"/>
<organism evidence="2 3">
    <name type="scientific">Bremia lactucae</name>
    <name type="common">Lettuce downy mildew</name>
    <dbReference type="NCBI Taxonomy" id="4779"/>
    <lineage>
        <taxon>Eukaryota</taxon>
        <taxon>Sar</taxon>
        <taxon>Stramenopiles</taxon>
        <taxon>Oomycota</taxon>
        <taxon>Peronosporomycetes</taxon>
        <taxon>Peronosporales</taxon>
        <taxon>Peronosporaceae</taxon>
        <taxon>Bremia</taxon>
    </lineage>
</organism>
<dbReference type="Proteomes" id="UP000294530">
    <property type="component" value="Unassembled WGS sequence"/>
</dbReference>
<evidence type="ECO:0000313" key="3">
    <source>
        <dbReference type="Proteomes" id="UP000294530"/>
    </source>
</evidence>